<sequence>MREEIRVSSLFSNPNLLPLLGHAIISVKIHSHSVSYYLTLLDNGYCGRAQSFDQSYKDSECITLKKADTYRSSRQSDAGAELSEKL</sequence>
<proteinExistence type="predicted"/>
<name>A0AAW0LEX6_QUESU</name>
<keyword evidence="2" id="KW-1185">Reference proteome</keyword>
<dbReference type="Proteomes" id="UP000237347">
    <property type="component" value="Unassembled WGS sequence"/>
</dbReference>
<reference evidence="1 2" key="1">
    <citation type="journal article" date="2018" name="Sci. Data">
        <title>The draft genome sequence of cork oak.</title>
        <authorList>
            <person name="Ramos A.M."/>
            <person name="Usie A."/>
            <person name="Barbosa P."/>
            <person name="Barros P.M."/>
            <person name="Capote T."/>
            <person name="Chaves I."/>
            <person name="Simoes F."/>
            <person name="Abreu I."/>
            <person name="Carrasquinho I."/>
            <person name="Faro C."/>
            <person name="Guimaraes J.B."/>
            <person name="Mendonca D."/>
            <person name="Nobrega F."/>
            <person name="Rodrigues L."/>
            <person name="Saibo N.J.M."/>
            <person name="Varela M.C."/>
            <person name="Egas C."/>
            <person name="Matos J."/>
            <person name="Miguel C.M."/>
            <person name="Oliveira M.M."/>
            <person name="Ricardo C.P."/>
            <person name="Goncalves S."/>
        </authorList>
    </citation>
    <scope>NUCLEOTIDE SEQUENCE [LARGE SCALE GENOMIC DNA]</scope>
    <source>
        <strain evidence="2">cv. HL8</strain>
    </source>
</reference>
<evidence type="ECO:0000313" key="1">
    <source>
        <dbReference type="EMBL" id="KAK7849900.1"/>
    </source>
</evidence>
<organism evidence="1 2">
    <name type="scientific">Quercus suber</name>
    <name type="common">Cork oak</name>
    <dbReference type="NCBI Taxonomy" id="58331"/>
    <lineage>
        <taxon>Eukaryota</taxon>
        <taxon>Viridiplantae</taxon>
        <taxon>Streptophyta</taxon>
        <taxon>Embryophyta</taxon>
        <taxon>Tracheophyta</taxon>
        <taxon>Spermatophyta</taxon>
        <taxon>Magnoliopsida</taxon>
        <taxon>eudicotyledons</taxon>
        <taxon>Gunneridae</taxon>
        <taxon>Pentapetalae</taxon>
        <taxon>rosids</taxon>
        <taxon>fabids</taxon>
        <taxon>Fagales</taxon>
        <taxon>Fagaceae</taxon>
        <taxon>Quercus</taxon>
    </lineage>
</organism>
<dbReference type="EMBL" id="PKMF04000107">
    <property type="protein sequence ID" value="KAK7849900.1"/>
    <property type="molecule type" value="Genomic_DNA"/>
</dbReference>
<protein>
    <submittedName>
        <fullName evidence="1">Uncharacterized protein</fullName>
    </submittedName>
</protein>
<dbReference type="AlphaFoldDB" id="A0AAW0LEX6"/>
<comment type="caution">
    <text evidence="1">The sequence shown here is derived from an EMBL/GenBank/DDBJ whole genome shotgun (WGS) entry which is preliminary data.</text>
</comment>
<evidence type="ECO:0000313" key="2">
    <source>
        <dbReference type="Proteomes" id="UP000237347"/>
    </source>
</evidence>
<accession>A0AAW0LEX6</accession>
<gene>
    <name evidence="1" type="ORF">CFP56_001939</name>
</gene>